<keyword evidence="2" id="KW-1185">Reference proteome</keyword>
<dbReference type="RefSeq" id="WP_380543470.1">
    <property type="nucleotide sequence ID" value="NZ_JBHFAB010000033.1"/>
</dbReference>
<protein>
    <submittedName>
        <fullName evidence="1">Uncharacterized protein</fullName>
    </submittedName>
</protein>
<organism evidence="1 2">
    <name type="scientific">Streptacidiphilus cavernicola</name>
    <dbReference type="NCBI Taxonomy" id="3342716"/>
    <lineage>
        <taxon>Bacteria</taxon>
        <taxon>Bacillati</taxon>
        <taxon>Actinomycetota</taxon>
        <taxon>Actinomycetes</taxon>
        <taxon>Kitasatosporales</taxon>
        <taxon>Streptomycetaceae</taxon>
        <taxon>Streptacidiphilus</taxon>
    </lineage>
</organism>
<evidence type="ECO:0000313" key="1">
    <source>
        <dbReference type="EMBL" id="MFC1421039.1"/>
    </source>
</evidence>
<comment type="caution">
    <text evidence="1">The sequence shown here is derived from an EMBL/GenBank/DDBJ whole genome shotgun (WGS) entry which is preliminary data.</text>
</comment>
<dbReference type="Proteomes" id="UP001592531">
    <property type="component" value="Unassembled WGS sequence"/>
</dbReference>
<proteinExistence type="predicted"/>
<accession>A0ABV6W4V4</accession>
<dbReference type="EMBL" id="JBHFAB010000033">
    <property type="protein sequence ID" value="MFC1421039.1"/>
    <property type="molecule type" value="Genomic_DNA"/>
</dbReference>
<name>A0ABV6W4V4_9ACTN</name>
<sequence length="369" mass="41189">MASSIADAVIEQGIARDALFVGRFLRDLSEPDKAPLYGILPFCVIPYFSLFVYEANLKPNHIDPAVRAELSQDAEEIIARSRHSLKLFEDTHRWIAGQIDYFNNEILPAHSSHFLGNTRLSIARFLETDLGIYCYDGRIISTTHSATFHLGIEPKQLLTAGGPYLVALFERYGRFFRKLGATMDSGPDTFVAHLDAHKIDGGRNKRAAKYYARVFNGKENPAINGLLVGFQGIVNFADGLVAADTDVRNLEYTAFKIRYMALYTVLASLRKLHDDANYPLSSRSMGFIKSIIDSPEAQAITVRSAKPFRNTLMHYNLHTRLDVSKVNLGESLFGLVPEYFPDHDAQTFGTLVDTCIRETASALNEWAAG</sequence>
<reference evidence="1 2" key="1">
    <citation type="submission" date="2024-09" db="EMBL/GenBank/DDBJ databases">
        <authorList>
            <person name="Lee S.D."/>
        </authorList>
    </citation>
    <scope>NUCLEOTIDE SEQUENCE [LARGE SCALE GENOMIC DNA]</scope>
    <source>
        <strain evidence="1 2">N8-3</strain>
    </source>
</reference>
<gene>
    <name evidence="1" type="ORF">ACEZDE_31005</name>
</gene>
<evidence type="ECO:0000313" key="2">
    <source>
        <dbReference type="Proteomes" id="UP001592531"/>
    </source>
</evidence>